<keyword evidence="1" id="KW-0812">Transmembrane</keyword>
<feature type="transmembrane region" description="Helical" evidence="1">
    <location>
        <begin position="114"/>
        <end position="139"/>
    </location>
</feature>
<dbReference type="Proteomes" id="UP000244090">
    <property type="component" value="Unassembled WGS sequence"/>
</dbReference>
<dbReference type="AlphaFoldDB" id="A0A2T6C5L4"/>
<organism evidence="2 3">
    <name type="scientific">Kordia periserrulae</name>
    <dbReference type="NCBI Taxonomy" id="701523"/>
    <lineage>
        <taxon>Bacteria</taxon>
        <taxon>Pseudomonadati</taxon>
        <taxon>Bacteroidota</taxon>
        <taxon>Flavobacteriia</taxon>
        <taxon>Flavobacteriales</taxon>
        <taxon>Flavobacteriaceae</taxon>
        <taxon>Kordia</taxon>
    </lineage>
</organism>
<keyword evidence="3" id="KW-1185">Reference proteome</keyword>
<feature type="transmembrane region" description="Helical" evidence="1">
    <location>
        <begin position="6"/>
        <end position="30"/>
    </location>
</feature>
<proteinExistence type="predicted"/>
<keyword evidence="1" id="KW-0472">Membrane</keyword>
<dbReference type="Pfam" id="PF01864">
    <property type="entry name" value="CarS-like"/>
    <property type="match status" value="1"/>
</dbReference>
<dbReference type="InterPro" id="IPR032690">
    <property type="entry name" value="CarS"/>
</dbReference>
<evidence type="ECO:0000313" key="3">
    <source>
        <dbReference type="Proteomes" id="UP000244090"/>
    </source>
</evidence>
<sequence>MYSFSQHIAIVLLPLLISNVLHMIIIKTAIFSNVKRPISTKLFGNNKTWRGFLVVSVVNGLLLFLMNLLFSFHLTHAFWLGFVLGVSYMLFELPNSYMKRKLGIEAGEKSETHALFFMLLDKTDSAFGVNLVYFLLGFITFPNALLLFAISSSLHISMSYFLVQLHLKKSF</sequence>
<feature type="transmembrane region" description="Helical" evidence="1">
    <location>
        <begin position="76"/>
        <end position="93"/>
    </location>
</feature>
<reference evidence="2 3" key="1">
    <citation type="submission" date="2018-04" db="EMBL/GenBank/DDBJ databases">
        <title>Genomic Encyclopedia of Archaeal and Bacterial Type Strains, Phase II (KMG-II): from individual species to whole genera.</title>
        <authorList>
            <person name="Goeker M."/>
        </authorList>
    </citation>
    <scope>NUCLEOTIDE SEQUENCE [LARGE SCALE GENOMIC DNA]</scope>
    <source>
        <strain evidence="2 3">DSM 25731</strain>
    </source>
</reference>
<evidence type="ECO:0000313" key="2">
    <source>
        <dbReference type="EMBL" id="PTX63583.1"/>
    </source>
</evidence>
<keyword evidence="1" id="KW-1133">Transmembrane helix</keyword>
<protein>
    <submittedName>
        <fullName evidence="2">Putative integral membrane protein DUF46</fullName>
    </submittedName>
</protein>
<name>A0A2T6C5L4_9FLAO</name>
<dbReference type="EMBL" id="QBKT01000001">
    <property type="protein sequence ID" value="PTX63583.1"/>
    <property type="molecule type" value="Genomic_DNA"/>
</dbReference>
<feature type="transmembrane region" description="Helical" evidence="1">
    <location>
        <begin position="51"/>
        <end position="70"/>
    </location>
</feature>
<comment type="caution">
    <text evidence="2">The sequence shown here is derived from an EMBL/GenBank/DDBJ whole genome shotgun (WGS) entry which is preliminary data.</text>
</comment>
<gene>
    <name evidence="2" type="ORF">C8N46_101184</name>
</gene>
<evidence type="ECO:0000256" key="1">
    <source>
        <dbReference type="SAM" id="Phobius"/>
    </source>
</evidence>
<accession>A0A2T6C5L4</accession>